<dbReference type="GO" id="GO:0004674">
    <property type="term" value="F:protein serine/threonine kinase activity"/>
    <property type="evidence" value="ECO:0007669"/>
    <property type="project" value="UniProtKB-KW"/>
</dbReference>
<dbReference type="Pfam" id="PF13581">
    <property type="entry name" value="HATPase_c_2"/>
    <property type="match status" value="1"/>
</dbReference>
<accession>A0A3E0TLN5</accession>
<evidence type="ECO:0000313" key="4">
    <source>
        <dbReference type="Proteomes" id="UP000256478"/>
    </source>
</evidence>
<dbReference type="PANTHER" id="PTHR35526:SF3">
    <property type="entry name" value="ANTI-SIGMA-F FACTOR RSBW"/>
    <property type="match status" value="1"/>
</dbReference>
<organism evidence="3 4">
    <name type="scientific">Thalassotalea euphylliae</name>
    <dbReference type="NCBI Taxonomy" id="1655234"/>
    <lineage>
        <taxon>Bacteria</taxon>
        <taxon>Pseudomonadati</taxon>
        <taxon>Pseudomonadota</taxon>
        <taxon>Gammaproteobacteria</taxon>
        <taxon>Alteromonadales</taxon>
        <taxon>Colwelliaceae</taxon>
        <taxon>Thalassotalea</taxon>
    </lineage>
</organism>
<evidence type="ECO:0000313" key="3">
    <source>
        <dbReference type="EMBL" id="REL25333.1"/>
    </source>
</evidence>
<dbReference type="Proteomes" id="UP000256478">
    <property type="component" value="Unassembled WGS sequence"/>
</dbReference>
<dbReference type="InterPro" id="IPR036890">
    <property type="entry name" value="HATPase_C_sf"/>
</dbReference>
<feature type="domain" description="Histidine kinase/HSP90-like ATPase" evidence="2">
    <location>
        <begin position="35"/>
        <end position="140"/>
    </location>
</feature>
<dbReference type="CDD" id="cd16936">
    <property type="entry name" value="HATPase_RsbW-like"/>
    <property type="match status" value="1"/>
</dbReference>
<dbReference type="RefSeq" id="WP_116006494.1">
    <property type="nucleotide sequence ID" value="NZ_QUOU01000001.1"/>
</dbReference>
<evidence type="ECO:0000256" key="1">
    <source>
        <dbReference type="ARBA" id="ARBA00022527"/>
    </source>
</evidence>
<keyword evidence="1" id="KW-0723">Serine/threonine-protein kinase</keyword>
<dbReference type="EMBL" id="QUOU01000001">
    <property type="protein sequence ID" value="REL25333.1"/>
    <property type="molecule type" value="Genomic_DNA"/>
</dbReference>
<evidence type="ECO:0000259" key="2">
    <source>
        <dbReference type="Pfam" id="PF13581"/>
    </source>
</evidence>
<reference evidence="3 4" key="1">
    <citation type="submission" date="2018-08" db="EMBL/GenBank/DDBJ databases">
        <title>Thalassotalea euphylliae genome.</title>
        <authorList>
            <person name="Summers S."/>
            <person name="Rice S.A."/>
            <person name="Freckelton M.L."/>
            <person name="Nedved B.T."/>
            <person name="Hadfield M.G."/>
        </authorList>
    </citation>
    <scope>NUCLEOTIDE SEQUENCE [LARGE SCALE GENOMIC DNA]</scope>
    <source>
        <strain evidence="3 4">H1</strain>
    </source>
</reference>
<sequence>MTDKKVQLSITSCYEHVSLVAIGICNMICSCYDIDEFSAAIELSFVEVANNVVEHAYSDEKDHEIGFELALQSDQVSITIIDTGSAMPAANMEREIDWDSLDKDDIDSWDTSGRGLQIVKDLMDEVSYWSDSGRNYFKMVKKVS</sequence>
<keyword evidence="3" id="KW-0547">Nucleotide-binding</keyword>
<comment type="caution">
    <text evidence="3">The sequence shown here is derived from an EMBL/GenBank/DDBJ whole genome shotgun (WGS) entry which is preliminary data.</text>
</comment>
<keyword evidence="1" id="KW-0418">Kinase</keyword>
<gene>
    <name evidence="3" type="ORF">DXX93_01420</name>
</gene>
<dbReference type="SUPFAM" id="SSF55874">
    <property type="entry name" value="ATPase domain of HSP90 chaperone/DNA topoisomerase II/histidine kinase"/>
    <property type="match status" value="1"/>
</dbReference>
<dbReference type="InterPro" id="IPR050267">
    <property type="entry name" value="Anti-sigma-factor_SerPK"/>
</dbReference>
<dbReference type="PROSITE" id="PS51257">
    <property type="entry name" value="PROKAR_LIPOPROTEIN"/>
    <property type="match status" value="1"/>
</dbReference>
<name>A0A3E0TLN5_9GAMM</name>
<dbReference type="Gene3D" id="3.30.565.10">
    <property type="entry name" value="Histidine kinase-like ATPase, C-terminal domain"/>
    <property type="match status" value="1"/>
</dbReference>
<protein>
    <submittedName>
        <fullName evidence="3">ATP-binding protein</fullName>
    </submittedName>
</protein>
<dbReference type="PANTHER" id="PTHR35526">
    <property type="entry name" value="ANTI-SIGMA-F FACTOR RSBW-RELATED"/>
    <property type="match status" value="1"/>
</dbReference>
<dbReference type="OrthoDB" id="5624604at2"/>
<keyword evidence="1" id="KW-0808">Transferase</keyword>
<dbReference type="InterPro" id="IPR003594">
    <property type="entry name" value="HATPase_dom"/>
</dbReference>
<proteinExistence type="predicted"/>
<keyword evidence="3" id="KW-0067">ATP-binding</keyword>
<dbReference type="GO" id="GO:0005524">
    <property type="term" value="F:ATP binding"/>
    <property type="evidence" value="ECO:0007669"/>
    <property type="project" value="UniProtKB-KW"/>
</dbReference>
<dbReference type="AlphaFoldDB" id="A0A3E0TLN5"/>